<comment type="caution">
    <text evidence="1">The sequence shown here is derived from an EMBL/GenBank/DDBJ whole genome shotgun (WGS) entry which is preliminary data.</text>
</comment>
<proteinExistence type="predicted"/>
<reference evidence="1 2" key="1">
    <citation type="submission" date="2008-12" db="EMBL/GenBank/DDBJ databases">
        <authorList>
            <person name="Fulton L."/>
            <person name="Clifton S."/>
            <person name="Fulton B."/>
            <person name="Xu J."/>
            <person name="Minx P."/>
            <person name="Pepin K.H."/>
            <person name="Johnson M."/>
            <person name="Bhonagiri V."/>
            <person name="Nash W.E."/>
            <person name="Mardis E.R."/>
            <person name="Wilson R.K."/>
        </authorList>
    </citation>
    <scope>NUCLEOTIDE SEQUENCE [LARGE SCALE GENOMIC DNA]</scope>
    <source>
        <strain evidence="1 2">DSM 12042</strain>
    </source>
</reference>
<sequence length="79" mass="8733">MKHNLTISVSKAAANPGVVSYRCINIRERLLRLLLGKKQRLTILVPGDSVESLAIKEIQEEGGNQHGYLDPDAYQSTTL</sequence>
<dbReference type="EMBL" id="ACCF01000236">
    <property type="protein sequence ID" value="EEF66106.1"/>
    <property type="molecule type" value="Genomic_DNA"/>
</dbReference>
<evidence type="ECO:0000313" key="1">
    <source>
        <dbReference type="EMBL" id="EEF66106.1"/>
    </source>
</evidence>
<organism evidence="1 2">
    <name type="scientific">Holdemania filiformis DSM 12042</name>
    <dbReference type="NCBI Taxonomy" id="545696"/>
    <lineage>
        <taxon>Bacteria</taxon>
        <taxon>Bacillati</taxon>
        <taxon>Bacillota</taxon>
        <taxon>Erysipelotrichia</taxon>
        <taxon>Erysipelotrichales</taxon>
        <taxon>Erysipelotrichaceae</taxon>
        <taxon>Holdemania</taxon>
    </lineage>
</organism>
<dbReference type="RefSeq" id="WP_006060909.1">
    <property type="nucleotide sequence ID" value="NZ_GG657562.1"/>
</dbReference>
<dbReference type="HOGENOM" id="CLU_181365_1_0_9"/>
<dbReference type="OrthoDB" id="1707312at2"/>
<name>B9YD49_9FIRM</name>
<dbReference type="eggNOG" id="ENOG503347K">
    <property type="taxonomic scope" value="Bacteria"/>
</dbReference>
<reference evidence="1 2" key="2">
    <citation type="submission" date="2009-02" db="EMBL/GenBank/DDBJ databases">
        <title>Draft genome sequence of Holdemania filiformis DSM 12042.</title>
        <authorList>
            <person name="Sudarsanam P."/>
            <person name="Ley R."/>
            <person name="Guruge J."/>
            <person name="Turnbaugh P.J."/>
            <person name="Mahowald M."/>
            <person name="Liep D."/>
            <person name="Gordon J."/>
        </authorList>
    </citation>
    <scope>NUCLEOTIDE SEQUENCE [LARGE SCALE GENOMIC DNA]</scope>
    <source>
        <strain evidence="1 2">DSM 12042</strain>
    </source>
</reference>
<evidence type="ECO:0000313" key="2">
    <source>
        <dbReference type="Proteomes" id="UP000005950"/>
    </source>
</evidence>
<gene>
    <name evidence="1" type="ORF">HOLDEFILI_03762</name>
</gene>
<dbReference type="STRING" id="545696.HOLDEFILI_03762"/>
<dbReference type="Proteomes" id="UP000005950">
    <property type="component" value="Unassembled WGS sequence"/>
</dbReference>
<dbReference type="AlphaFoldDB" id="B9YD49"/>
<accession>B9YD49</accession>
<protein>
    <submittedName>
        <fullName evidence="1">Uncharacterized protein</fullName>
    </submittedName>
</protein>